<dbReference type="Gene3D" id="3.40.30.10">
    <property type="entry name" value="Glutaredoxin"/>
    <property type="match status" value="1"/>
</dbReference>
<reference evidence="3 4" key="1">
    <citation type="journal article" date="2017" name="PLoS Biol.">
        <title>The sea cucumber genome provides insights into morphological evolution and visceral regeneration.</title>
        <authorList>
            <person name="Zhang X."/>
            <person name="Sun L."/>
            <person name="Yuan J."/>
            <person name="Sun Y."/>
            <person name="Gao Y."/>
            <person name="Zhang L."/>
            <person name="Li S."/>
            <person name="Dai H."/>
            <person name="Hamel J.F."/>
            <person name="Liu C."/>
            <person name="Yu Y."/>
            <person name="Liu S."/>
            <person name="Lin W."/>
            <person name="Guo K."/>
            <person name="Jin S."/>
            <person name="Xu P."/>
            <person name="Storey K.B."/>
            <person name="Huan P."/>
            <person name="Zhang T."/>
            <person name="Zhou Y."/>
            <person name="Zhang J."/>
            <person name="Lin C."/>
            <person name="Li X."/>
            <person name="Xing L."/>
            <person name="Huo D."/>
            <person name="Sun M."/>
            <person name="Wang L."/>
            <person name="Mercier A."/>
            <person name="Li F."/>
            <person name="Yang H."/>
            <person name="Xiang J."/>
        </authorList>
    </citation>
    <scope>NUCLEOTIDE SEQUENCE [LARGE SCALE GENOMIC DNA]</scope>
    <source>
        <strain evidence="3">Shaxun</strain>
        <tissue evidence="3">Muscle</tissue>
    </source>
</reference>
<dbReference type="STRING" id="307972.A0A2G8JTM3"/>
<dbReference type="InterPro" id="IPR051441">
    <property type="entry name" value="SelW_related"/>
</dbReference>
<dbReference type="EMBL" id="MRZV01001275">
    <property type="protein sequence ID" value="PIK39121.1"/>
    <property type="molecule type" value="Genomic_DNA"/>
</dbReference>
<dbReference type="InterPro" id="IPR036249">
    <property type="entry name" value="Thioredoxin-like_sf"/>
</dbReference>
<protein>
    <recommendedName>
        <fullName evidence="5">Selenoprotein W</fullName>
    </recommendedName>
</protein>
<feature type="signal peptide" evidence="2">
    <location>
        <begin position="1"/>
        <end position="17"/>
    </location>
</feature>
<dbReference type="Proteomes" id="UP000230750">
    <property type="component" value="Unassembled WGS sequence"/>
</dbReference>
<dbReference type="AlphaFoldDB" id="A0A2G8JTM3"/>
<proteinExistence type="predicted"/>
<dbReference type="GO" id="GO:0005829">
    <property type="term" value="C:cytosol"/>
    <property type="evidence" value="ECO:0007669"/>
    <property type="project" value="TreeGrafter"/>
</dbReference>
<name>A0A2G8JTM3_STIJA</name>
<dbReference type="OrthoDB" id="444492at2759"/>
<dbReference type="SUPFAM" id="SSF52833">
    <property type="entry name" value="Thioredoxin-like"/>
    <property type="match status" value="1"/>
</dbReference>
<evidence type="ECO:0000256" key="2">
    <source>
        <dbReference type="SAM" id="SignalP"/>
    </source>
</evidence>
<evidence type="ECO:0000256" key="1">
    <source>
        <dbReference type="ARBA" id="ARBA00023284"/>
    </source>
</evidence>
<feature type="chain" id="PRO_5013735283" description="Selenoprotein W" evidence="2">
    <location>
        <begin position="18"/>
        <end position="78"/>
    </location>
</feature>
<dbReference type="PANTHER" id="PTHR15124">
    <property type="entry name" value="SELENOPROTEIN W"/>
    <property type="match status" value="1"/>
</dbReference>
<keyword evidence="1" id="KW-0676">Redox-active center</keyword>
<dbReference type="InterPro" id="IPR011893">
    <property type="entry name" value="Selenoprotein_Rdx-typ"/>
</dbReference>
<dbReference type="NCBIfam" id="TIGR02174">
    <property type="entry name" value="CXXU_selWTH"/>
    <property type="match status" value="1"/>
</dbReference>
<accession>A0A2G8JTM3</accession>
<gene>
    <name evidence="3" type="ORF">BSL78_24036</name>
</gene>
<keyword evidence="2" id="KW-0732">Signal</keyword>
<organism evidence="3 4">
    <name type="scientific">Stichopus japonicus</name>
    <name type="common">Sea cucumber</name>
    <dbReference type="NCBI Taxonomy" id="307972"/>
    <lineage>
        <taxon>Eukaryota</taxon>
        <taxon>Metazoa</taxon>
        <taxon>Echinodermata</taxon>
        <taxon>Eleutherozoa</taxon>
        <taxon>Echinozoa</taxon>
        <taxon>Holothuroidea</taxon>
        <taxon>Aspidochirotacea</taxon>
        <taxon>Aspidochirotida</taxon>
        <taxon>Stichopodidae</taxon>
        <taxon>Apostichopus</taxon>
    </lineage>
</organism>
<comment type="caution">
    <text evidence="3">The sequence shown here is derived from an EMBL/GenBank/DDBJ whole genome shotgun (WGS) entry which is preliminary data.</text>
</comment>
<evidence type="ECO:0000313" key="3">
    <source>
        <dbReference type="EMBL" id="PIK39121.1"/>
    </source>
</evidence>
<dbReference type="Pfam" id="PF10262">
    <property type="entry name" value="Rdx"/>
    <property type="match status" value="1"/>
</dbReference>
<keyword evidence="4" id="KW-1185">Reference proteome</keyword>
<evidence type="ECO:0008006" key="5">
    <source>
        <dbReference type="Google" id="ProtNLM"/>
    </source>
</evidence>
<dbReference type="PANTHER" id="PTHR15124:SF18">
    <property type="entry name" value="SELENOPROTEIN W"/>
    <property type="match status" value="1"/>
</dbReference>
<sequence length="78" mass="8703">MQLCILIIINIVAYLRLKTELEDQFDDLKFEVEATRSVTGYFEVSVNGKLVHSKKGGDGYVDSPSKLEKIVKAVEAAQ</sequence>
<evidence type="ECO:0000313" key="4">
    <source>
        <dbReference type="Proteomes" id="UP000230750"/>
    </source>
</evidence>